<organism evidence="8">
    <name type="scientific">candidate division WOR-3 bacterium</name>
    <dbReference type="NCBI Taxonomy" id="2052148"/>
    <lineage>
        <taxon>Bacteria</taxon>
        <taxon>Bacteria division WOR-3</taxon>
    </lineage>
</organism>
<comment type="caution">
    <text evidence="8">The sequence shown here is derived from an EMBL/GenBank/DDBJ whole genome shotgun (WGS) entry which is preliminary data.</text>
</comment>
<reference evidence="8" key="1">
    <citation type="journal article" date="2020" name="mSystems">
        <title>Genome- and Community-Level Interaction Insights into Carbon Utilization and Element Cycling Functions of Hydrothermarchaeota in Hydrothermal Sediment.</title>
        <authorList>
            <person name="Zhou Z."/>
            <person name="Liu Y."/>
            <person name="Xu W."/>
            <person name="Pan J."/>
            <person name="Luo Z.H."/>
            <person name="Li M."/>
        </authorList>
    </citation>
    <scope>NUCLEOTIDE SEQUENCE [LARGE SCALE GENOMIC DNA]</scope>
    <source>
        <strain evidence="8">HyVt-102</strain>
    </source>
</reference>
<accession>A0A7C0VBH0</accession>
<dbReference type="InterPro" id="IPR003716">
    <property type="entry name" value="DNA-dir_RNA_pol_omega"/>
</dbReference>
<sequence length="101" mass="11727">MLVSADKMHGFSSLKLRDFLLNFKQKGGGMIISIEDVWKKDHNKYRAIYAMAKDAERINLSRKDETEELAETDEKVTVLAMKRFKEGKVKYRIVNPDETES</sequence>
<evidence type="ECO:0000256" key="4">
    <source>
        <dbReference type="ARBA" id="ARBA00022679"/>
    </source>
</evidence>
<evidence type="ECO:0000256" key="2">
    <source>
        <dbReference type="ARBA" id="ARBA00012418"/>
    </source>
</evidence>
<dbReference type="SUPFAM" id="SSF63562">
    <property type="entry name" value="RPB6/omega subunit-like"/>
    <property type="match status" value="1"/>
</dbReference>
<dbReference type="Proteomes" id="UP000885847">
    <property type="component" value="Unassembled WGS sequence"/>
</dbReference>
<protein>
    <recommendedName>
        <fullName evidence="2">DNA-directed RNA polymerase</fullName>
        <ecNumber evidence="2">2.7.7.6</ecNumber>
    </recommendedName>
</protein>
<comment type="similarity">
    <text evidence="1">Belongs to the RNA polymerase subunit omega family.</text>
</comment>
<dbReference type="AlphaFoldDB" id="A0A7C0VBH0"/>
<comment type="catalytic activity">
    <reaction evidence="7">
        <text>RNA(n) + a ribonucleoside 5'-triphosphate = RNA(n+1) + diphosphate</text>
        <dbReference type="Rhea" id="RHEA:21248"/>
        <dbReference type="Rhea" id="RHEA-COMP:14527"/>
        <dbReference type="Rhea" id="RHEA-COMP:17342"/>
        <dbReference type="ChEBI" id="CHEBI:33019"/>
        <dbReference type="ChEBI" id="CHEBI:61557"/>
        <dbReference type="ChEBI" id="CHEBI:140395"/>
        <dbReference type="EC" id="2.7.7.6"/>
    </reaction>
</comment>
<dbReference type="GO" id="GO:0003677">
    <property type="term" value="F:DNA binding"/>
    <property type="evidence" value="ECO:0007669"/>
    <property type="project" value="InterPro"/>
</dbReference>
<dbReference type="GO" id="GO:0006351">
    <property type="term" value="P:DNA-templated transcription"/>
    <property type="evidence" value="ECO:0007669"/>
    <property type="project" value="InterPro"/>
</dbReference>
<evidence type="ECO:0000256" key="5">
    <source>
        <dbReference type="ARBA" id="ARBA00022695"/>
    </source>
</evidence>
<keyword evidence="4 8" id="KW-0808">Transferase</keyword>
<dbReference type="Gene3D" id="3.90.940.10">
    <property type="match status" value="1"/>
</dbReference>
<gene>
    <name evidence="8" type="primary">rpoZ</name>
    <name evidence="8" type="ORF">ENF18_05950</name>
</gene>
<dbReference type="GO" id="GO:0000428">
    <property type="term" value="C:DNA-directed RNA polymerase complex"/>
    <property type="evidence" value="ECO:0007669"/>
    <property type="project" value="UniProtKB-KW"/>
</dbReference>
<proteinExistence type="inferred from homology"/>
<keyword evidence="6" id="KW-0804">Transcription</keyword>
<dbReference type="EMBL" id="DQWE01000282">
    <property type="protein sequence ID" value="HDI83317.1"/>
    <property type="molecule type" value="Genomic_DNA"/>
</dbReference>
<dbReference type="GO" id="GO:0003899">
    <property type="term" value="F:DNA-directed RNA polymerase activity"/>
    <property type="evidence" value="ECO:0007669"/>
    <property type="project" value="UniProtKB-EC"/>
</dbReference>
<evidence type="ECO:0000256" key="7">
    <source>
        <dbReference type="ARBA" id="ARBA00048552"/>
    </source>
</evidence>
<dbReference type="NCBIfam" id="TIGR00690">
    <property type="entry name" value="rpoZ"/>
    <property type="match status" value="1"/>
</dbReference>
<evidence type="ECO:0000256" key="1">
    <source>
        <dbReference type="ARBA" id="ARBA00006711"/>
    </source>
</evidence>
<evidence type="ECO:0000256" key="3">
    <source>
        <dbReference type="ARBA" id="ARBA00022478"/>
    </source>
</evidence>
<name>A0A7C0VBH0_UNCW3</name>
<dbReference type="InterPro" id="IPR036161">
    <property type="entry name" value="RPB6/omega-like_sf"/>
</dbReference>
<keyword evidence="5 8" id="KW-0548">Nucleotidyltransferase</keyword>
<dbReference type="EC" id="2.7.7.6" evidence="2"/>
<evidence type="ECO:0000313" key="8">
    <source>
        <dbReference type="EMBL" id="HDI83317.1"/>
    </source>
</evidence>
<keyword evidence="3 8" id="KW-0240">DNA-directed RNA polymerase</keyword>
<evidence type="ECO:0000256" key="6">
    <source>
        <dbReference type="ARBA" id="ARBA00023163"/>
    </source>
</evidence>